<organism evidence="1 2">
    <name type="scientific">Rhodanobacter umsongensis</name>
    <dbReference type="NCBI Taxonomy" id="633153"/>
    <lineage>
        <taxon>Bacteria</taxon>
        <taxon>Pseudomonadati</taxon>
        <taxon>Pseudomonadota</taxon>
        <taxon>Gammaproteobacteria</taxon>
        <taxon>Lysobacterales</taxon>
        <taxon>Rhodanobacteraceae</taxon>
        <taxon>Rhodanobacter</taxon>
    </lineage>
</organism>
<keyword evidence="2" id="KW-1185">Reference proteome</keyword>
<dbReference type="Proteomes" id="UP001596013">
    <property type="component" value="Unassembled WGS sequence"/>
</dbReference>
<dbReference type="EMBL" id="JBHSMK010000002">
    <property type="protein sequence ID" value="MFC5435024.1"/>
    <property type="molecule type" value="Genomic_DNA"/>
</dbReference>
<protein>
    <submittedName>
        <fullName evidence="1">Uncharacterized protein</fullName>
    </submittedName>
</protein>
<dbReference type="RefSeq" id="WP_377300934.1">
    <property type="nucleotide sequence ID" value="NZ_JBHSMK010000002.1"/>
</dbReference>
<reference evidence="2" key="1">
    <citation type="journal article" date="2019" name="Int. J. Syst. Evol. Microbiol.">
        <title>The Global Catalogue of Microorganisms (GCM) 10K type strain sequencing project: providing services to taxonomists for standard genome sequencing and annotation.</title>
        <authorList>
            <consortium name="The Broad Institute Genomics Platform"/>
            <consortium name="The Broad Institute Genome Sequencing Center for Infectious Disease"/>
            <person name="Wu L."/>
            <person name="Ma J."/>
        </authorList>
    </citation>
    <scope>NUCLEOTIDE SEQUENCE [LARGE SCALE GENOMIC DNA]</scope>
    <source>
        <strain evidence="2">JCM 17130</strain>
    </source>
</reference>
<sequence length="359" mass="38746">MQEAVPASSNAVFFPGIEALLVDLPSAHRALPIGRRIAGQGCHGTMPSAAPTVARLSATPAQVPRIRFVYFPSIDDGDRRAACHQHLVRAEVLLGRVLAAHAAGLRPIAPALDYAAEARAMVPPPRGLFHVATLEYRRWFDANGAARAQPLTQEALAEQLTMVDGLPVEDARHRAAHRSHALPAADQAWLIDRRNTPLSQRPLNQSEFQALAGAVDGAWQACAGSSHGERANRQIALRVAAMLGSLLDEYTVAPFKVEALAQTFMHRHLIHLRQTIESSRQAEASPCALLTGPKAWFAAKAARMHAEHQIGLSMSPAAFPALRLSTRPVIAVVGGRLRTFVHGWHRGTVRTGVTFTAFG</sequence>
<accession>A0ABW0JGN2</accession>
<comment type="caution">
    <text evidence="1">The sequence shown here is derived from an EMBL/GenBank/DDBJ whole genome shotgun (WGS) entry which is preliminary data.</text>
</comment>
<evidence type="ECO:0000313" key="2">
    <source>
        <dbReference type="Proteomes" id="UP001596013"/>
    </source>
</evidence>
<name>A0ABW0JGN2_9GAMM</name>
<evidence type="ECO:0000313" key="1">
    <source>
        <dbReference type="EMBL" id="MFC5435024.1"/>
    </source>
</evidence>
<gene>
    <name evidence="1" type="ORF">ACFPME_00485</name>
</gene>
<proteinExistence type="predicted"/>